<reference evidence="2 3" key="1">
    <citation type="journal article" date="2014" name="Syst. Appl. Microbiol.">
        <title>Complete genomes of freshwater sulfur oxidizers Sulfuricella denitrificans skB26 and Sulfuritalea hydrogenivorans sk43H: genetic insights into the sulfur oxidation pathway of betaproteobacteria.</title>
        <authorList>
            <person name="Watanabe T."/>
            <person name="Kojima H."/>
            <person name="Fukui M."/>
        </authorList>
    </citation>
    <scope>NUCLEOTIDE SEQUENCE [LARGE SCALE GENOMIC DNA]</scope>
    <source>
        <strain evidence="2">DSM22779</strain>
    </source>
</reference>
<feature type="chain" id="PRO_5004795975" description="DUF1570 domain-containing protein" evidence="1">
    <location>
        <begin position="22"/>
        <end position="294"/>
    </location>
</feature>
<sequence>MTVVRFGLLIAASAIALLVHAAPPQPVGGNFSQIVGSRTGQLAIWRYAENPKIYVFDFAGLAHQGRSFNRITQFTEQQSSEPYPRVLTAEEMAMRLAAAKRSESDFAFGHDVMVHELVTFFNFAQRDKVPLNPDETAVRDFLVAQGMMRDWRGFWQAVEPNNVILSIPQTQEKSAGEPMINAAARYAILLHEMAHGEYYTNPYYTQYCRRFWQESLSEAQREAFKAFLGKYGYATGFEEMMINETQAYLMFTPDPSSFSARKLGVSQQELDAMRDTFRKGRPPTSLPLHWNIGE</sequence>
<proteinExistence type="predicted"/>
<evidence type="ECO:0008006" key="4">
    <source>
        <dbReference type="Google" id="ProtNLM"/>
    </source>
</evidence>
<organism evidence="2 3">
    <name type="scientific">Sulfuritalea hydrogenivorans sk43H</name>
    <dbReference type="NCBI Taxonomy" id="1223802"/>
    <lineage>
        <taxon>Bacteria</taxon>
        <taxon>Pseudomonadati</taxon>
        <taxon>Pseudomonadota</taxon>
        <taxon>Betaproteobacteria</taxon>
        <taxon>Nitrosomonadales</taxon>
        <taxon>Sterolibacteriaceae</taxon>
        <taxon>Sulfuritalea</taxon>
    </lineage>
</organism>
<dbReference type="Proteomes" id="UP000031637">
    <property type="component" value="Chromosome"/>
</dbReference>
<accession>W0SNG8</accession>
<protein>
    <recommendedName>
        <fullName evidence="4">DUF1570 domain-containing protein</fullName>
    </recommendedName>
</protein>
<evidence type="ECO:0000313" key="3">
    <source>
        <dbReference type="Proteomes" id="UP000031637"/>
    </source>
</evidence>
<keyword evidence="3" id="KW-1185">Reference proteome</keyword>
<name>W0SNG8_9PROT</name>
<dbReference type="STRING" id="1223802.SUTH_03583"/>
<dbReference type="AlphaFoldDB" id="W0SNG8"/>
<evidence type="ECO:0000256" key="1">
    <source>
        <dbReference type="SAM" id="SignalP"/>
    </source>
</evidence>
<dbReference type="HOGENOM" id="CLU_946371_0_0_4"/>
<dbReference type="EMBL" id="AP012547">
    <property type="protein sequence ID" value="BAO31353.1"/>
    <property type="molecule type" value="Genomic_DNA"/>
</dbReference>
<gene>
    <name evidence="2" type="ORF">SUTH_03583</name>
</gene>
<dbReference type="KEGG" id="shd:SUTH_03583"/>
<feature type="signal peptide" evidence="1">
    <location>
        <begin position="1"/>
        <end position="21"/>
    </location>
</feature>
<keyword evidence="1" id="KW-0732">Signal</keyword>
<evidence type="ECO:0000313" key="2">
    <source>
        <dbReference type="EMBL" id="BAO31353.1"/>
    </source>
</evidence>